<organism evidence="8 9">
    <name type="scientific">Marinobacter panjinensis</name>
    <dbReference type="NCBI Taxonomy" id="2576384"/>
    <lineage>
        <taxon>Bacteria</taxon>
        <taxon>Pseudomonadati</taxon>
        <taxon>Pseudomonadota</taxon>
        <taxon>Gammaproteobacteria</taxon>
        <taxon>Pseudomonadales</taxon>
        <taxon>Marinobacteraceae</taxon>
        <taxon>Marinobacter</taxon>
    </lineage>
</organism>
<dbReference type="SUPFAM" id="SSF141868">
    <property type="entry name" value="EAL domain-like"/>
    <property type="match status" value="1"/>
</dbReference>
<dbReference type="Pfam" id="PF08448">
    <property type="entry name" value="PAS_4"/>
    <property type="match status" value="1"/>
</dbReference>
<protein>
    <submittedName>
        <fullName evidence="8">EAL domain-containing protein</fullName>
    </submittedName>
</protein>
<dbReference type="InterPro" id="IPR029787">
    <property type="entry name" value="Nucleotide_cyclase"/>
</dbReference>
<dbReference type="AlphaFoldDB" id="A0A4U6R702"/>
<dbReference type="Gene3D" id="3.20.20.450">
    <property type="entry name" value="EAL domain"/>
    <property type="match status" value="1"/>
</dbReference>
<dbReference type="PROSITE" id="PS50887">
    <property type="entry name" value="GGDEF"/>
    <property type="match status" value="1"/>
</dbReference>
<dbReference type="GO" id="GO:0016301">
    <property type="term" value="F:kinase activity"/>
    <property type="evidence" value="ECO:0007669"/>
    <property type="project" value="UniProtKB-KW"/>
</dbReference>
<evidence type="ECO:0000259" key="7">
    <source>
        <dbReference type="PROSITE" id="PS50887"/>
    </source>
</evidence>
<comment type="caution">
    <text evidence="8">The sequence shown here is derived from an EMBL/GenBank/DDBJ whole genome shotgun (WGS) entry which is preliminary data.</text>
</comment>
<accession>A0A4U6R702</accession>
<dbReference type="InterPro" id="IPR000014">
    <property type="entry name" value="PAS"/>
</dbReference>
<dbReference type="InterPro" id="IPR052155">
    <property type="entry name" value="Biofilm_reg_signaling"/>
</dbReference>
<keyword evidence="2" id="KW-0808">Transferase</keyword>
<dbReference type="PROSITE" id="PS50113">
    <property type="entry name" value="PAC"/>
    <property type="match status" value="1"/>
</dbReference>
<dbReference type="CDD" id="cd01948">
    <property type="entry name" value="EAL"/>
    <property type="match status" value="1"/>
</dbReference>
<dbReference type="SMART" id="SM00052">
    <property type="entry name" value="EAL"/>
    <property type="match status" value="1"/>
</dbReference>
<dbReference type="OrthoDB" id="6342317at2"/>
<comment type="cofactor">
    <cofactor evidence="1">
        <name>Mg(2+)</name>
        <dbReference type="ChEBI" id="CHEBI:18420"/>
    </cofactor>
</comment>
<keyword evidence="2" id="KW-0418">Kinase</keyword>
<evidence type="ECO:0000256" key="3">
    <source>
        <dbReference type="SAM" id="MobiDB-lite"/>
    </source>
</evidence>
<dbReference type="PANTHER" id="PTHR44757">
    <property type="entry name" value="DIGUANYLATE CYCLASE DGCP"/>
    <property type="match status" value="1"/>
</dbReference>
<evidence type="ECO:0000259" key="4">
    <source>
        <dbReference type="PROSITE" id="PS50112"/>
    </source>
</evidence>
<dbReference type="Pfam" id="PF00990">
    <property type="entry name" value="GGDEF"/>
    <property type="match status" value="1"/>
</dbReference>
<feature type="domain" description="PAS" evidence="4">
    <location>
        <begin position="168"/>
        <end position="216"/>
    </location>
</feature>
<feature type="domain" description="PAC" evidence="5">
    <location>
        <begin position="240"/>
        <end position="292"/>
    </location>
</feature>
<name>A0A4U6R702_9GAMM</name>
<feature type="domain" description="GGDEF" evidence="7">
    <location>
        <begin position="324"/>
        <end position="456"/>
    </location>
</feature>
<dbReference type="CDD" id="cd01949">
    <property type="entry name" value="GGDEF"/>
    <property type="match status" value="1"/>
</dbReference>
<dbReference type="PANTHER" id="PTHR44757:SF2">
    <property type="entry name" value="BIOFILM ARCHITECTURE MAINTENANCE PROTEIN MBAA"/>
    <property type="match status" value="1"/>
</dbReference>
<dbReference type="NCBIfam" id="TIGR00254">
    <property type="entry name" value="GGDEF"/>
    <property type="match status" value="1"/>
</dbReference>
<evidence type="ECO:0000313" key="9">
    <source>
        <dbReference type="Proteomes" id="UP000308488"/>
    </source>
</evidence>
<dbReference type="Gene3D" id="3.30.70.270">
    <property type="match status" value="1"/>
</dbReference>
<evidence type="ECO:0000256" key="2">
    <source>
        <dbReference type="ARBA" id="ARBA00022777"/>
    </source>
</evidence>
<dbReference type="NCBIfam" id="TIGR00229">
    <property type="entry name" value="sensory_box"/>
    <property type="match status" value="1"/>
</dbReference>
<reference evidence="8 9" key="1">
    <citation type="submission" date="2019-05" db="EMBL/GenBank/DDBJ databases">
        <title>Marinobacter panjinensis sp. nov., a moderately halophilic bacterium isolated from sea tidal flat environment.</title>
        <authorList>
            <person name="Yang W."/>
            <person name="An M."/>
            <person name="He W."/>
            <person name="Luo X."/>
            <person name="Zhu L."/>
            <person name="Chen G."/>
            <person name="Zhang Y."/>
            <person name="Wang Y."/>
        </authorList>
    </citation>
    <scope>NUCLEOTIDE SEQUENCE [LARGE SCALE GENOMIC DNA]</scope>
    <source>
        <strain evidence="8 9">PJ-16</strain>
    </source>
</reference>
<gene>
    <name evidence="8" type="ORF">FDP08_15200</name>
</gene>
<keyword evidence="9" id="KW-1185">Reference proteome</keyword>
<evidence type="ECO:0000313" key="8">
    <source>
        <dbReference type="EMBL" id="TKV69351.1"/>
    </source>
</evidence>
<dbReference type="Gene3D" id="3.30.450.20">
    <property type="entry name" value="PAS domain"/>
    <property type="match status" value="1"/>
</dbReference>
<dbReference type="PROSITE" id="PS50112">
    <property type="entry name" value="PAS"/>
    <property type="match status" value="1"/>
</dbReference>
<dbReference type="InterPro" id="IPR035965">
    <property type="entry name" value="PAS-like_dom_sf"/>
</dbReference>
<dbReference type="FunFam" id="3.30.70.270:FF:000001">
    <property type="entry name" value="Diguanylate cyclase domain protein"/>
    <property type="match status" value="1"/>
</dbReference>
<dbReference type="CDD" id="cd00130">
    <property type="entry name" value="PAS"/>
    <property type="match status" value="1"/>
</dbReference>
<dbReference type="InterPro" id="IPR043128">
    <property type="entry name" value="Rev_trsase/Diguanyl_cyclase"/>
</dbReference>
<dbReference type="SMART" id="SM00091">
    <property type="entry name" value="PAS"/>
    <property type="match status" value="1"/>
</dbReference>
<dbReference type="InterPro" id="IPR035919">
    <property type="entry name" value="EAL_sf"/>
</dbReference>
<dbReference type="SUPFAM" id="SSF55785">
    <property type="entry name" value="PYP-like sensor domain (PAS domain)"/>
    <property type="match status" value="1"/>
</dbReference>
<feature type="domain" description="EAL" evidence="6">
    <location>
        <begin position="465"/>
        <end position="721"/>
    </location>
</feature>
<sequence>MVRLRRLATAHLSWRRPVAMKLAQFIQTETEQLLEDWEEAALDIAPELKGEGRPALRDHARSMLAFISRDLVTSQTSKESASKALGKGGGSVSDSGGEHGTDRLNQGLSVLQVVQELRALRARVTKSWSDKQRGLTEKDIDELVRFNEAIDQLIANSVSSYSACKDQETRLIETILKASLDPAAIFDPAGKILFTNKAMADLINAPQREIIGKTPLELGLEFAAEFHDEITKTATTCEMQRREFHHRLPSGRELYFDCQFVPVLNDQNEVEAVVKTSRDITERKQTEYQAWRNANYDLLTGLPNRRLFLDRLEQNLLEAERRGSSFALLFIDLDHFKQANDQLGHEPGDRLLSQVAERVSTDVRAMDTVARLGGDEFTLILKETGREGAKQAAKALLTGLERPFDVDSHRIHISGSIGLTVFPDDAKDIDQLMHNADQAMYAAKERGGQQVQVYQPWMAQSESEHMRLSRELDHALRENQLELYYQPIIDVGTGAISGAEALLRWNHPYRGLLAPAAFLSLTKQSGTTDSINAYVLEQAVTCSLRWRDPSDEAFPISINESPASFLTRTLVDEWRARLTRAGLDDSRITLELTPASLNNIRASGFNPIESFSRAGLRLKLAIDDFGMEPFSLWAIQEFRMDSVKVSRELVNDAGKGGNADRILEAIISMAHAINVEVVAVGVEKDEQLDFLSRAGCDYAQGFLFSRPLCTEDFESLLSRHRQ</sequence>
<dbReference type="InterPro" id="IPR001633">
    <property type="entry name" value="EAL_dom"/>
</dbReference>
<feature type="region of interest" description="Disordered" evidence="3">
    <location>
        <begin position="77"/>
        <end position="101"/>
    </location>
</feature>
<dbReference type="SMART" id="SM00267">
    <property type="entry name" value="GGDEF"/>
    <property type="match status" value="1"/>
</dbReference>
<dbReference type="SUPFAM" id="SSF55073">
    <property type="entry name" value="Nucleotide cyclase"/>
    <property type="match status" value="1"/>
</dbReference>
<dbReference type="InterPro" id="IPR013656">
    <property type="entry name" value="PAS_4"/>
</dbReference>
<dbReference type="Proteomes" id="UP000308488">
    <property type="component" value="Unassembled WGS sequence"/>
</dbReference>
<dbReference type="InterPro" id="IPR000700">
    <property type="entry name" value="PAS-assoc_C"/>
</dbReference>
<dbReference type="EMBL" id="SZYH01000001">
    <property type="protein sequence ID" value="TKV69351.1"/>
    <property type="molecule type" value="Genomic_DNA"/>
</dbReference>
<evidence type="ECO:0000259" key="6">
    <source>
        <dbReference type="PROSITE" id="PS50883"/>
    </source>
</evidence>
<dbReference type="InterPro" id="IPR000160">
    <property type="entry name" value="GGDEF_dom"/>
</dbReference>
<evidence type="ECO:0000256" key="1">
    <source>
        <dbReference type="ARBA" id="ARBA00001946"/>
    </source>
</evidence>
<dbReference type="Pfam" id="PF00563">
    <property type="entry name" value="EAL"/>
    <property type="match status" value="1"/>
</dbReference>
<evidence type="ECO:0000259" key="5">
    <source>
        <dbReference type="PROSITE" id="PS50113"/>
    </source>
</evidence>
<dbReference type="PROSITE" id="PS50883">
    <property type="entry name" value="EAL"/>
    <property type="match status" value="1"/>
</dbReference>
<proteinExistence type="predicted"/>